<dbReference type="InterPro" id="IPR002048">
    <property type="entry name" value="EF_hand_dom"/>
</dbReference>
<feature type="region of interest" description="Disordered" evidence="5">
    <location>
        <begin position="307"/>
        <end position="354"/>
    </location>
</feature>
<dbReference type="Gene3D" id="1.10.238.10">
    <property type="entry name" value="EF-hand"/>
    <property type="match status" value="1"/>
</dbReference>
<evidence type="ECO:0000256" key="2">
    <source>
        <dbReference type="ARBA" id="ARBA00022737"/>
    </source>
</evidence>
<evidence type="ECO:0000256" key="5">
    <source>
        <dbReference type="SAM" id="MobiDB-lite"/>
    </source>
</evidence>
<dbReference type="EMBL" id="CAXAMN010025184">
    <property type="protein sequence ID" value="CAK9093255.1"/>
    <property type="molecule type" value="Genomic_DNA"/>
</dbReference>
<proteinExistence type="inferred from homology"/>
<evidence type="ECO:0000256" key="3">
    <source>
        <dbReference type="ARBA" id="ARBA00022837"/>
    </source>
</evidence>
<dbReference type="PANTHER" id="PTHR24112:SF9">
    <property type="entry name" value="PROTEIN PHOSPHATASE 1 REGULATORY SUBUNIT 37"/>
    <property type="match status" value="1"/>
</dbReference>
<dbReference type="SUPFAM" id="SSF52047">
    <property type="entry name" value="RNI-like"/>
    <property type="match status" value="1"/>
</dbReference>
<evidence type="ECO:0000259" key="6">
    <source>
        <dbReference type="PROSITE" id="PS50222"/>
    </source>
</evidence>
<dbReference type="InterPro" id="IPR001611">
    <property type="entry name" value="Leu-rich_rpt"/>
</dbReference>
<sequence>MAHFFCRRPAGGALCFGGLLSSLHEDHGAEEEVAQRRKLPPEQPRSGWINDVVARAIVQARKGEPILELMTAAQQRRLLSGQKVNVKYLQMVEAMNSENLQAALTEVAMRFQKRANANKYGLGPTWRQRAWEIVELLRQAEELKEDSAQCWRRRFVVETLKAHRILENKESFASKIQRMEDFWPQFHHICRHAEDLAQLVPLAVEAEGKEKAENTENTEHAELQPSPSLPDDRCPRLARGVDWKTRGSRSRWCAQSAFTKEEVEDEPKMKWSRSLSLRLEESRTMLVEPLRDSPKKLRHLMIRRPVKKEAKSPKPRVVVTEATPQAESVKGPASPWQRRPSRSKKKDEVMVPGQLLTKGGITSWSDLGLARRKSSSGLSGASARTTSESSPVAPARAVSIMDSRPTLPSLLSEPLKKRARRPVSAAAVRSTKDTTANIYLQACESQKLLPRPSPIITGHSGCLDGRSLDDGQLRACRAGLAEVSVEMVDLEGNSFLSDEAIGDFLASLGSPPSLSSLRLKGCSGAGSHTASVMLQLMPDFNNLKTLDLSSIKLTMQAFSSMCSVIGKHPRIESLYLADLGIGASGQAGSSSLVPSLDALLSSRTLRELDLSWNLLDSEVLVNLGTQVQESQLKCLRIAGCASLVSKDGHDVSQAASFLEHLSHSCPLKELDISLNHIDYKAAMVLEDFLSQNSRLTALDLSENPLGPVGLRSLIRLLVREESGLDRLRFEGCAKGEQPSAIADLQFISTSNPGGRYSLQLDRPDHRSVLRMLYKTCERLGISPAEAFSQLSYSKGNYSHPVRKDGVYEVCTEGRLQTTFKVEKAIHPLMKVEDDAFEDFFHQRNGLMRLYPSERKQLVLFNAWRNVVNVDPDQAVFLNALARDIHLPFALVQQMCTSCHNSAEVVYRLFPSFASYATQKCLLLMKNVRSITDVTQILGYVSKMMFCNMENPTGHYRLDLSNPADYTTAQNLVLLDSWEMSVKRRQGKVDVSQTGNGSQVRNILFRDQPLEAPIVSEWLLPEAGKLELDYSSSRRPPGGAQVLDADTFQRMLIALQDQNFYKKGIAGHKNEENATAKQAKLPRDDMQALRMVAHLIYVTALQTRALLECFLDESDREDCLVTLFNRIADLHNEKVFSVRFEEKDQGEQVNRLRKRLGSLVFFPWIQPEQARFALWLENVDDRAALCAIIHLAKKERMSNIQKPRWIKADGTEDPLTFGLPRSWETFLSIPTGGVVYMSYKCAPEDRHFKARKALLETYSNWPCEVTENEVLWWASTNEVPVDVMEFLEFLVEEYDDVFEAFDEIKRPTATILTLRDFEQGLRRLKCTKFQGRREMEQITGVFRYLDPSGEGQVSRNEWGMLELLHKEMVYSIKEFVHFCQRSFGNDLNAAWAVFDINGDNYISEEEWSSVARSCSYFGPILPIFRFLDKDDEGNISFEEFEELQKFHDPPKPDLKAMEEAREMLVRHGSLMRELLPTRLRLRAHLKRARHAGEGGRPRPMLDEATLASIQKAIPRSSSTIGTRVVNAVDRLLASHQVKPRRVTMMKVNHYKEGLRELICDVEIPETVSPVGLQRALQVSLEGAEGSSLLHALRMACAQVSTLEVEVRPSTERLVSNLRMAIPSTGINARRADTVMEAALKRSRVYKGLLDSPGMAGLVARPSKCLCGGQLVPHLPETRRDPPWHGVKELSGLLALAGAAHKQLKEALAPGSSWAKGVWGDQVARTHGCRTFKGSTTLLPKGSFFDPGVKKREKLSEDLLLAQRVYEQQDTAAHDLLASEVHVHFDSLSDLCEAWDILESKMEVVWVKNRFGEPDFFGYPCVQIGVEQQVQDPRYSSKECILSYISQITLHYVPLFEAKTSPTARRLREELQEALAKCGINGSTVHLAEAVVADSADCTRIQMRRSAIAEVERVLAFLERYAMQLEEEERRPASALFWDAVTVAESFGCSRSEILNGLSRHMSVLVKATLGITLHQVFQDAPQPPETQAPRRPVLTRITARVSSLKVESVQFHFKDGLQKAFSARLLLGDVPSESTKQTEVSYDLDGDYIVAVEQGAVGHSGSLGVQLLFFTAKGQVLTVAGRKHEAPPSRVRFEVHPAEQVVGLEVEFGRIVGIQSALIPVDSDLEVNS</sequence>
<dbReference type="SMART" id="SM00368">
    <property type="entry name" value="LRR_RI"/>
    <property type="match status" value="2"/>
</dbReference>
<keyword evidence="3" id="KW-0106">Calcium</keyword>
<dbReference type="SUPFAM" id="SSF47473">
    <property type="entry name" value="EF-hand"/>
    <property type="match status" value="1"/>
</dbReference>
<evidence type="ECO:0000256" key="4">
    <source>
        <dbReference type="ARBA" id="ARBA00038315"/>
    </source>
</evidence>
<dbReference type="Gene3D" id="3.80.10.10">
    <property type="entry name" value="Ribonuclease Inhibitor"/>
    <property type="match status" value="2"/>
</dbReference>
<evidence type="ECO:0000313" key="8">
    <source>
        <dbReference type="Proteomes" id="UP001642484"/>
    </source>
</evidence>
<organism evidence="7 8">
    <name type="scientific">Durusdinium trenchii</name>
    <dbReference type="NCBI Taxonomy" id="1381693"/>
    <lineage>
        <taxon>Eukaryota</taxon>
        <taxon>Sar</taxon>
        <taxon>Alveolata</taxon>
        <taxon>Dinophyceae</taxon>
        <taxon>Suessiales</taxon>
        <taxon>Symbiodiniaceae</taxon>
        <taxon>Durusdinium</taxon>
    </lineage>
</organism>
<evidence type="ECO:0000256" key="1">
    <source>
        <dbReference type="ARBA" id="ARBA00022614"/>
    </source>
</evidence>
<feature type="domain" description="EF-hand" evidence="6">
    <location>
        <begin position="1381"/>
        <end position="1416"/>
    </location>
</feature>
<dbReference type="PROSITE" id="PS00018">
    <property type="entry name" value="EF_HAND_1"/>
    <property type="match status" value="3"/>
</dbReference>
<dbReference type="Proteomes" id="UP001642484">
    <property type="component" value="Unassembled WGS sequence"/>
</dbReference>
<feature type="domain" description="EF-hand" evidence="6">
    <location>
        <begin position="1422"/>
        <end position="1449"/>
    </location>
</feature>
<feature type="region of interest" description="Disordered" evidence="5">
    <location>
        <begin position="209"/>
        <end position="236"/>
    </location>
</feature>
<feature type="compositionally biased region" description="Basic and acidic residues" evidence="5">
    <location>
        <begin position="209"/>
        <end position="222"/>
    </location>
</feature>
<dbReference type="SMART" id="SM00054">
    <property type="entry name" value="EFh"/>
    <property type="match status" value="2"/>
</dbReference>
<feature type="compositionally biased region" description="Polar residues" evidence="5">
    <location>
        <begin position="375"/>
        <end position="390"/>
    </location>
</feature>
<dbReference type="InterPro" id="IPR032675">
    <property type="entry name" value="LRR_dom_sf"/>
</dbReference>
<comment type="caution">
    <text evidence="7">The sequence shown here is derived from an EMBL/GenBank/DDBJ whole genome shotgun (WGS) entry which is preliminary data.</text>
</comment>
<keyword evidence="8" id="KW-1185">Reference proteome</keyword>
<keyword evidence="1" id="KW-0433">Leucine-rich repeat</keyword>
<dbReference type="InterPro" id="IPR011992">
    <property type="entry name" value="EF-hand-dom_pair"/>
</dbReference>
<comment type="similarity">
    <text evidence="4">Belongs to the PPP1R37 family.</text>
</comment>
<feature type="region of interest" description="Disordered" evidence="5">
    <location>
        <begin position="372"/>
        <end position="406"/>
    </location>
</feature>
<dbReference type="InterPro" id="IPR018247">
    <property type="entry name" value="EF_Hand_1_Ca_BS"/>
</dbReference>
<dbReference type="CDD" id="cd00051">
    <property type="entry name" value="EFh"/>
    <property type="match status" value="1"/>
</dbReference>
<dbReference type="InterPro" id="IPR051279">
    <property type="entry name" value="PP1-Reg/Actin-Interact_Protein"/>
</dbReference>
<accession>A0ABP0QY70</accession>
<name>A0ABP0QY70_9DINO</name>
<gene>
    <name evidence="7" type="ORF">CCMP2556_LOCUS44586</name>
</gene>
<dbReference type="PANTHER" id="PTHR24112">
    <property type="entry name" value="LEUCINE-RICH REPEAT, ISOFORM F-RELATED"/>
    <property type="match status" value="1"/>
</dbReference>
<reference evidence="7 8" key="1">
    <citation type="submission" date="2024-02" db="EMBL/GenBank/DDBJ databases">
        <authorList>
            <person name="Chen Y."/>
            <person name="Shah S."/>
            <person name="Dougan E. K."/>
            <person name="Thang M."/>
            <person name="Chan C."/>
        </authorList>
    </citation>
    <scope>NUCLEOTIDE SEQUENCE [LARGE SCALE GENOMIC DNA]</scope>
</reference>
<dbReference type="PROSITE" id="PS50222">
    <property type="entry name" value="EF_HAND_2"/>
    <property type="match status" value="2"/>
</dbReference>
<evidence type="ECO:0000313" key="7">
    <source>
        <dbReference type="EMBL" id="CAK9093255.1"/>
    </source>
</evidence>
<keyword evidence="2" id="KW-0677">Repeat</keyword>
<protein>
    <recommendedName>
        <fullName evidence="6">EF-hand domain-containing protein</fullName>
    </recommendedName>
</protein>
<dbReference type="Pfam" id="PF13516">
    <property type="entry name" value="LRR_6"/>
    <property type="match status" value="3"/>
</dbReference>